<evidence type="ECO:0000313" key="2">
    <source>
        <dbReference type="Proteomes" id="UP000789570"/>
    </source>
</evidence>
<sequence length="57" mass="6409">MLCWKDVIEMLWGISGRIEHIHKNGLINSNLHGGNVLIENESGSEYIHILDVELNGP</sequence>
<comment type="caution">
    <text evidence="1">The sequence shown here is derived from an EMBL/GenBank/DDBJ whole genome shotgun (WGS) entry which is preliminary data.</text>
</comment>
<dbReference type="EMBL" id="CAJVPQ010000109">
    <property type="protein sequence ID" value="CAG8446560.1"/>
    <property type="molecule type" value="Genomic_DNA"/>
</dbReference>
<dbReference type="InterPro" id="IPR011009">
    <property type="entry name" value="Kinase-like_dom_sf"/>
</dbReference>
<name>A0A9N8YTE0_9GLOM</name>
<reference evidence="1" key="1">
    <citation type="submission" date="2021-06" db="EMBL/GenBank/DDBJ databases">
        <authorList>
            <person name="Kallberg Y."/>
            <person name="Tangrot J."/>
            <person name="Rosling A."/>
        </authorList>
    </citation>
    <scope>NUCLEOTIDE SEQUENCE</scope>
    <source>
        <strain evidence="1">UK204</strain>
    </source>
</reference>
<proteinExistence type="predicted"/>
<protein>
    <submittedName>
        <fullName evidence="1">4563_t:CDS:1</fullName>
    </submittedName>
</protein>
<organism evidence="1 2">
    <name type="scientific">Funneliformis caledonium</name>
    <dbReference type="NCBI Taxonomy" id="1117310"/>
    <lineage>
        <taxon>Eukaryota</taxon>
        <taxon>Fungi</taxon>
        <taxon>Fungi incertae sedis</taxon>
        <taxon>Mucoromycota</taxon>
        <taxon>Glomeromycotina</taxon>
        <taxon>Glomeromycetes</taxon>
        <taxon>Glomerales</taxon>
        <taxon>Glomeraceae</taxon>
        <taxon>Funneliformis</taxon>
    </lineage>
</organism>
<evidence type="ECO:0000313" key="1">
    <source>
        <dbReference type="EMBL" id="CAG8446560.1"/>
    </source>
</evidence>
<feature type="non-terminal residue" evidence="1">
    <location>
        <position position="57"/>
    </location>
</feature>
<gene>
    <name evidence="1" type="ORF">FCALED_LOCUS939</name>
</gene>
<dbReference type="AlphaFoldDB" id="A0A9N8YTE0"/>
<keyword evidence="2" id="KW-1185">Reference proteome</keyword>
<accession>A0A9N8YTE0</accession>
<dbReference type="Proteomes" id="UP000789570">
    <property type="component" value="Unassembled WGS sequence"/>
</dbReference>
<dbReference type="OrthoDB" id="2397852at2759"/>
<dbReference type="SUPFAM" id="SSF56112">
    <property type="entry name" value="Protein kinase-like (PK-like)"/>
    <property type="match status" value="1"/>
</dbReference>